<name>A0A3A8AWA2_9RHOB</name>
<sequence length="74" mass="7971">MQSVSDNDFDTRLAPIEGQFLVVQIFDVVPGAAGPDTAQIIIIDVAAPPEMRSWGRPGFAVNMAITPIFLILCI</sequence>
<organism evidence="1 2">
    <name type="scientific">Roseovarius spongiae</name>
    <dbReference type="NCBI Taxonomy" id="2320272"/>
    <lineage>
        <taxon>Bacteria</taxon>
        <taxon>Pseudomonadati</taxon>
        <taxon>Pseudomonadota</taxon>
        <taxon>Alphaproteobacteria</taxon>
        <taxon>Rhodobacterales</taxon>
        <taxon>Roseobacteraceae</taxon>
        <taxon>Roseovarius</taxon>
    </lineage>
</organism>
<accession>A0A3A8AWA2</accession>
<evidence type="ECO:0000313" key="2">
    <source>
        <dbReference type="Proteomes" id="UP000281128"/>
    </source>
</evidence>
<proteinExistence type="predicted"/>
<keyword evidence="2" id="KW-1185">Reference proteome</keyword>
<dbReference type="Proteomes" id="UP000281128">
    <property type="component" value="Unassembled WGS sequence"/>
</dbReference>
<protein>
    <submittedName>
        <fullName evidence="1">Uncharacterized protein</fullName>
    </submittedName>
</protein>
<gene>
    <name evidence="1" type="ORF">D6850_00005</name>
</gene>
<dbReference type="AlphaFoldDB" id="A0A3A8AWA2"/>
<dbReference type="EMBL" id="RAPE01000001">
    <property type="protein sequence ID" value="RKF15997.1"/>
    <property type="molecule type" value="Genomic_DNA"/>
</dbReference>
<comment type="caution">
    <text evidence="1">The sequence shown here is derived from an EMBL/GenBank/DDBJ whole genome shotgun (WGS) entry which is preliminary data.</text>
</comment>
<evidence type="ECO:0000313" key="1">
    <source>
        <dbReference type="EMBL" id="RKF15997.1"/>
    </source>
</evidence>
<reference evidence="1 2" key="1">
    <citation type="submission" date="2018-09" db="EMBL/GenBank/DDBJ databases">
        <title>Roseovarius spongiae sp. nov., isolated from a marine sponge.</title>
        <authorList>
            <person name="Zhuang L."/>
            <person name="Luo L."/>
        </authorList>
    </citation>
    <scope>NUCLEOTIDE SEQUENCE [LARGE SCALE GENOMIC DNA]</scope>
    <source>
        <strain evidence="1 2">HN-E21</strain>
    </source>
</reference>